<evidence type="ECO:0000256" key="2">
    <source>
        <dbReference type="ARBA" id="ARBA00022670"/>
    </source>
</evidence>
<dbReference type="InterPro" id="IPR038765">
    <property type="entry name" value="Papain-like_cys_pep_sf"/>
</dbReference>
<reference evidence="6 7" key="1">
    <citation type="submission" date="2019-06" db="EMBL/GenBank/DDBJ databases">
        <authorList>
            <person name="Meng X."/>
        </authorList>
    </citation>
    <scope>NUCLEOTIDE SEQUENCE [LARGE SCALE GENOMIC DNA]</scope>
    <source>
        <strain evidence="6 7">M625</strain>
    </source>
</reference>
<gene>
    <name evidence="6" type="ORF">FHK87_24970</name>
</gene>
<evidence type="ECO:0000313" key="6">
    <source>
        <dbReference type="EMBL" id="TPN81239.1"/>
    </source>
</evidence>
<dbReference type="InterPro" id="IPR051202">
    <property type="entry name" value="Peptidase_C40"/>
</dbReference>
<protein>
    <recommendedName>
        <fullName evidence="5">NlpC/P60 domain-containing protein</fullName>
    </recommendedName>
</protein>
<dbReference type="InterPro" id="IPR000064">
    <property type="entry name" value="NLP_P60_dom"/>
</dbReference>
<keyword evidence="4" id="KW-0788">Thiol protease</keyword>
<evidence type="ECO:0000256" key="1">
    <source>
        <dbReference type="ARBA" id="ARBA00007074"/>
    </source>
</evidence>
<dbReference type="PANTHER" id="PTHR47053">
    <property type="entry name" value="MUREIN DD-ENDOPEPTIDASE MEPH-RELATED"/>
    <property type="match status" value="1"/>
</dbReference>
<dbReference type="SUPFAM" id="SSF54001">
    <property type="entry name" value="Cysteine proteinases"/>
    <property type="match status" value="1"/>
</dbReference>
<dbReference type="OrthoDB" id="9807055at2"/>
<dbReference type="PROSITE" id="PS51935">
    <property type="entry name" value="NLPC_P60"/>
    <property type="match status" value="1"/>
</dbReference>
<dbReference type="GO" id="GO:0008234">
    <property type="term" value="F:cysteine-type peptidase activity"/>
    <property type="evidence" value="ECO:0007669"/>
    <property type="project" value="UniProtKB-KW"/>
</dbReference>
<accession>A0A504J2D7</accession>
<name>A0A504J2D7_9FLAO</name>
<sequence>MKKNHINTILILGFIVFFGCKGAKIDGPIISTPTQEKLDPIQEKYAPIIGVTPKEIENIPLYAFIDSWMGTPYRLGGETKRGIDCSFFTQFLYHDVYGGLIERTAEKQFMAPDTKKFVGQEYLKEGDLLFFNSKGSKYEIISHVGVYLGNDKFVHSTSNKDRLTGSNGVQISNFRDRYWQRMFVAAGRKPLNSKNEVNKDD</sequence>
<feature type="domain" description="NlpC/P60" evidence="5">
    <location>
        <begin position="55"/>
        <end position="190"/>
    </location>
</feature>
<keyword evidence="2" id="KW-0645">Protease</keyword>
<dbReference type="Gene3D" id="3.90.1720.10">
    <property type="entry name" value="endopeptidase domain like (from Nostoc punctiforme)"/>
    <property type="match status" value="1"/>
</dbReference>
<dbReference type="PANTHER" id="PTHR47053:SF1">
    <property type="entry name" value="MUREIN DD-ENDOPEPTIDASE MEPH-RELATED"/>
    <property type="match status" value="1"/>
</dbReference>
<evidence type="ECO:0000313" key="7">
    <source>
        <dbReference type="Proteomes" id="UP000315540"/>
    </source>
</evidence>
<dbReference type="RefSeq" id="WP_140597613.1">
    <property type="nucleotide sequence ID" value="NZ_VFWZ01000011.1"/>
</dbReference>
<evidence type="ECO:0000256" key="3">
    <source>
        <dbReference type="ARBA" id="ARBA00022801"/>
    </source>
</evidence>
<comment type="caution">
    <text evidence="6">The sequence shown here is derived from an EMBL/GenBank/DDBJ whole genome shotgun (WGS) entry which is preliminary data.</text>
</comment>
<evidence type="ECO:0000256" key="4">
    <source>
        <dbReference type="ARBA" id="ARBA00022807"/>
    </source>
</evidence>
<evidence type="ECO:0000259" key="5">
    <source>
        <dbReference type="PROSITE" id="PS51935"/>
    </source>
</evidence>
<keyword evidence="3" id="KW-0378">Hydrolase</keyword>
<proteinExistence type="inferred from homology"/>
<dbReference type="Pfam" id="PF00877">
    <property type="entry name" value="NLPC_P60"/>
    <property type="match status" value="1"/>
</dbReference>
<dbReference type="PROSITE" id="PS51257">
    <property type="entry name" value="PROKAR_LIPOPROTEIN"/>
    <property type="match status" value="1"/>
</dbReference>
<dbReference type="AlphaFoldDB" id="A0A504J2D7"/>
<dbReference type="GO" id="GO:0006508">
    <property type="term" value="P:proteolysis"/>
    <property type="evidence" value="ECO:0007669"/>
    <property type="project" value="UniProtKB-KW"/>
</dbReference>
<dbReference type="EMBL" id="VFWZ01000011">
    <property type="protein sequence ID" value="TPN81239.1"/>
    <property type="molecule type" value="Genomic_DNA"/>
</dbReference>
<comment type="similarity">
    <text evidence="1">Belongs to the peptidase C40 family.</text>
</comment>
<dbReference type="Proteomes" id="UP000315540">
    <property type="component" value="Unassembled WGS sequence"/>
</dbReference>
<keyword evidence="7" id="KW-1185">Reference proteome</keyword>
<organism evidence="6 7">
    <name type="scientific">Aquimarina algicola</name>
    <dbReference type="NCBI Taxonomy" id="2589995"/>
    <lineage>
        <taxon>Bacteria</taxon>
        <taxon>Pseudomonadati</taxon>
        <taxon>Bacteroidota</taxon>
        <taxon>Flavobacteriia</taxon>
        <taxon>Flavobacteriales</taxon>
        <taxon>Flavobacteriaceae</taxon>
        <taxon>Aquimarina</taxon>
    </lineage>
</organism>